<evidence type="ECO:0000313" key="1">
    <source>
        <dbReference type="EMBL" id="ADR21424.1"/>
    </source>
</evidence>
<keyword evidence="2" id="KW-1185">Reference proteome</keyword>
<dbReference type="RefSeq" id="WP_013453571.1">
    <property type="nucleotide sequence ID" value="NC_014759.1"/>
</dbReference>
<name>E4TMZ3_MARTH</name>
<reference evidence="1 2" key="1">
    <citation type="journal article" date="2011" name="Stand. Genomic Sci.">
        <title>Complete genome sequence of Marivirga tractuosa type strain (H-43).</title>
        <authorList>
            <person name="Pagani I."/>
            <person name="Chertkov O."/>
            <person name="Lapidus A."/>
            <person name="Lucas S."/>
            <person name="Del Rio T.G."/>
            <person name="Tice H."/>
            <person name="Copeland A."/>
            <person name="Cheng J.F."/>
            <person name="Nolan M."/>
            <person name="Saunders E."/>
            <person name="Pitluck S."/>
            <person name="Held B."/>
            <person name="Goodwin L."/>
            <person name="Liolios K."/>
            <person name="Ovchinikova G."/>
            <person name="Ivanova N."/>
            <person name="Mavromatis K."/>
            <person name="Pati A."/>
            <person name="Chen A."/>
            <person name="Palaniappan K."/>
            <person name="Land M."/>
            <person name="Hauser L."/>
            <person name="Jeffries C.D."/>
            <person name="Detter J.C."/>
            <person name="Han C."/>
            <person name="Tapia R."/>
            <person name="Ngatchou-Djao O.D."/>
            <person name="Rohde M."/>
            <person name="Goker M."/>
            <person name="Spring S."/>
            <person name="Sikorski J."/>
            <person name="Woyke T."/>
            <person name="Bristow J."/>
            <person name="Eisen J.A."/>
            <person name="Markowitz V."/>
            <person name="Hugenholtz P."/>
            <person name="Klenk H.P."/>
            <person name="Kyrpides N.C."/>
        </authorList>
    </citation>
    <scope>NUCLEOTIDE SEQUENCE [LARGE SCALE GENOMIC DNA]</scope>
    <source>
        <strain evidence="2">ATCC 23168 / DSM 4126 / NBRC 15989 / NCIMB 1408 / VKM B-1430 / H-43</strain>
    </source>
</reference>
<dbReference type="AlphaFoldDB" id="E4TMZ3"/>
<protein>
    <submittedName>
        <fullName evidence="1">Uncharacterized protein</fullName>
    </submittedName>
</protein>
<dbReference type="STRING" id="643867.Ftrac_1434"/>
<gene>
    <name evidence="1" type="ordered locus">Ftrac_1434</name>
</gene>
<dbReference type="Proteomes" id="UP000008720">
    <property type="component" value="Chromosome"/>
</dbReference>
<proteinExistence type="predicted"/>
<evidence type="ECO:0000313" key="2">
    <source>
        <dbReference type="Proteomes" id="UP000008720"/>
    </source>
</evidence>
<dbReference type="HOGENOM" id="CLU_2554275_0_0_10"/>
<organism evidence="1 2">
    <name type="scientific">Marivirga tractuosa (strain ATCC 23168 / DSM 4126 / NBRC 15989 / NCIMB 1408 / VKM B-1430 / H-43)</name>
    <name type="common">Microscilla tractuosa</name>
    <name type="synonym">Flexibacter tractuosus</name>
    <dbReference type="NCBI Taxonomy" id="643867"/>
    <lineage>
        <taxon>Bacteria</taxon>
        <taxon>Pseudomonadati</taxon>
        <taxon>Bacteroidota</taxon>
        <taxon>Cytophagia</taxon>
        <taxon>Cytophagales</taxon>
        <taxon>Marivirgaceae</taxon>
        <taxon>Marivirga</taxon>
    </lineage>
</organism>
<dbReference type="KEGG" id="mtt:Ftrac_1434"/>
<accession>E4TMZ3</accession>
<sequence>MDIAEERKRLIEQLSNTEDIDIIQKVKDVLNTSNESEVIGYNADGSKITKSQLVKRAQIANQSIKDGKTKSIDQVREEMKKW</sequence>
<dbReference type="EMBL" id="CP002349">
    <property type="protein sequence ID" value="ADR21424.1"/>
    <property type="molecule type" value="Genomic_DNA"/>
</dbReference>
<dbReference type="OrthoDB" id="982055at2"/>